<evidence type="ECO:0000256" key="8">
    <source>
        <dbReference type="SAM" id="Phobius"/>
    </source>
</evidence>
<dbReference type="Proteomes" id="UP001518140">
    <property type="component" value="Unassembled WGS sequence"/>
</dbReference>
<dbReference type="PANTHER" id="PTHR42709">
    <property type="entry name" value="ALKALINE PHOSPHATASE LIKE PROTEIN"/>
    <property type="match status" value="1"/>
</dbReference>
<dbReference type="EMBL" id="JAAKZX010000115">
    <property type="protein sequence ID" value="NGO46093.1"/>
    <property type="molecule type" value="Genomic_DNA"/>
</dbReference>
<proteinExistence type="inferred from homology"/>
<evidence type="ECO:0000256" key="2">
    <source>
        <dbReference type="ARBA" id="ARBA00010792"/>
    </source>
</evidence>
<evidence type="ECO:0000256" key="3">
    <source>
        <dbReference type="ARBA" id="ARBA00022475"/>
    </source>
</evidence>
<feature type="compositionally biased region" description="Low complexity" evidence="7">
    <location>
        <begin position="225"/>
        <end position="240"/>
    </location>
</feature>
<keyword evidence="11" id="KW-1185">Reference proteome</keyword>
<comment type="similarity">
    <text evidence="2">Belongs to the DedA family.</text>
</comment>
<gene>
    <name evidence="10" type="ORF">G6048_29465</name>
</gene>
<dbReference type="RefSeq" id="WP_165342639.1">
    <property type="nucleotide sequence ID" value="NZ_JAAKZX010000115.1"/>
</dbReference>
<dbReference type="PANTHER" id="PTHR42709:SF6">
    <property type="entry name" value="UNDECAPRENYL PHOSPHATE TRANSPORTER A"/>
    <property type="match status" value="1"/>
</dbReference>
<evidence type="ECO:0000256" key="6">
    <source>
        <dbReference type="ARBA" id="ARBA00023136"/>
    </source>
</evidence>
<keyword evidence="3" id="KW-1003">Cell membrane</keyword>
<evidence type="ECO:0000313" key="11">
    <source>
        <dbReference type="Proteomes" id="UP001518140"/>
    </source>
</evidence>
<feature type="domain" description="VTT" evidence="9">
    <location>
        <begin position="43"/>
        <end position="170"/>
    </location>
</feature>
<feature type="transmembrane region" description="Helical" evidence="8">
    <location>
        <begin position="185"/>
        <end position="207"/>
    </location>
</feature>
<feature type="transmembrane region" description="Helical" evidence="8">
    <location>
        <begin position="63"/>
        <end position="89"/>
    </location>
</feature>
<accession>A0ABX0DVZ1</accession>
<evidence type="ECO:0000259" key="9">
    <source>
        <dbReference type="Pfam" id="PF09335"/>
    </source>
</evidence>
<evidence type="ECO:0000256" key="1">
    <source>
        <dbReference type="ARBA" id="ARBA00004651"/>
    </source>
</evidence>
<feature type="region of interest" description="Disordered" evidence="7">
    <location>
        <begin position="212"/>
        <end position="276"/>
    </location>
</feature>
<comment type="caution">
    <text evidence="10">The sequence shown here is derived from an EMBL/GenBank/DDBJ whole genome shotgun (WGS) entry which is preliminary data.</text>
</comment>
<feature type="compositionally biased region" description="Pro residues" evidence="7">
    <location>
        <begin position="241"/>
        <end position="259"/>
    </location>
</feature>
<evidence type="ECO:0000256" key="7">
    <source>
        <dbReference type="SAM" id="MobiDB-lite"/>
    </source>
</evidence>
<keyword evidence="5 8" id="KW-1133">Transmembrane helix</keyword>
<keyword evidence="6 8" id="KW-0472">Membrane</keyword>
<keyword evidence="4 8" id="KW-0812">Transmembrane</keyword>
<evidence type="ECO:0000313" key="10">
    <source>
        <dbReference type="EMBL" id="NGO46093.1"/>
    </source>
</evidence>
<reference evidence="10 11" key="1">
    <citation type="submission" date="2020-02" db="EMBL/GenBank/DDBJ databases">
        <title>Whole-genome analyses of novel actinobacteria.</title>
        <authorList>
            <person name="Sahin N."/>
            <person name="Tokatli A."/>
        </authorList>
    </citation>
    <scope>NUCLEOTIDE SEQUENCE [LARGE SCALE GENOMIC DNA]</scope>
    <source>
        <strain evidence="10 11">YC419</strain>
    </source>
</reference>
<evidence type="ECO:0000256" key="4">
    <source>
        <dbReference type="ARBA" id="ARBA00022692"/>
    </source>
</evidence>
<name>A0ABX0DVZ1_9ACTN</name>
<comment type="subcellular location">
    <subcellularLocation>
        <location evidence="1">Cell membrane</location>
        <topology evidence="1">Multi-pass membrane protein</topology>
    </subcellularLocation>
</comment>
<feature type="transmembrane region" description="Helical" evidence="8">
    <location>
        <begin position="149"/>
        <end position="173"/>
    </location>
</feature>
<sequence length="276" mass="28684">MTAIAAGVAADSGAPQWINNLMDTLGAPGAGIAIALENLFPPLPSEVILPLAGFAASTGQMNLFAALLWTTAGSVIGALALYGVGALLGRDRTVAIAARLPLVKVADIEKTEAWFVRHGTKAVFFGRMIPIFRSLISVPAGVERMRLPVFLCLTTLGSAIWNTIFVLAGYLLGENWTEVSGYVSAYSKVVLVAAVLAVLLFAGVRLFRPGRGGRRRTKDEEVPIASSVGSSVAAAMEGPGPIEPPAPTSPAAPAAPPAGTPAESAHPRRRPALEER</sequence>
<dbReference type="InterPro" id="IPR032816">
    <property type="entry name" value="VTT_dom"/>
</dbReference>
<dbReference type="InterPro" id="IPR051311">
    <property type="entry name" value="DedA_domain"/>
</dbReference>
<dbReference type="Pfam" id="PF09335">
    <property type="entry name" value="VTT_dom"/>
    <property type="match status" value="1"/>
</dbReference>
<evidence type="ECO:0000256" key="5">
    <source>
        <dbReference type="ARBA" id="ARBA00022989"/>
    </source>
</evidence>
<protein>
    <submittedName>
        <fullName evidence="10">DedA family protein</fullName>
    </submittedName>
</protein>
<organism evidence="10 11">
    <name type="scientific">Streptomyces ureilyticus</name>
    <dbReference type="NCBI Taxonomy" id="1775131"/>
    <lineage>
        <taxon>Bacteria</taxon>
        <taxon>Bacillati</taxon>
        <taxon>Actinomycetota</taxon>
        <taxon>Actinomycetes</taxon>
        <taxon>Kitasatosporales</taxon>
        <taxon>Streptomycetaceae</taxon>
        <taxon>Streptomyces</taxon>
    </lineage>
</organism>